<dbReference type="EMBL" id="LR785044">
    <property type="protein sequence ID" value="CAB3244495.1"/>
    <property type="molecule type" value="mRNA"/>
</dbReference>
<evidence type="ECO:0000256" key="4">
    <source>
        <dbReference type="ARBA" id="ARBA00047933"/>
    </source>
</evidence>
<accession>A0A6F9DD27</accession>
<feature type="compositionally biased region" description="Polar residues" evidence="5">
    <location>
        <begin position="588"/>
        <end position="601"/>
    </location>
</feature>
<organism evidence="6">
    <name type="scientific">Phallusia mammillata</name>
    <dbReference type="NCBI Taxonomy" id="59560"/>
    <lineage>
        <taxon>Eukaryota</taxon>
        <taxon>Metazoa</taxon>
        <taxon>Chordata</taxon>
        <taxon>Tunicata</taxon>
        <taxon>Ascidiacea</taxon>
        <taxon>Phlebobranchia</taxon>
        <taxon>Ascidiidae</taxon>
        <taxon>Phallusia</taxon>
    </lineage>
</organism>
<feature type="region of interest" description="Disordered" evidence="5">
    <location>
        <begin position="131"/>
        <end position="245"/>
    </location>
</feature>
<dbReference type="InterPro" id="IPR012937">
    <property type="entry name" value="TET5"/>
</dbReference>
<reference evidence="6" key="1">
    <citation type="submission" date="2020-04" db="EMBL/GenBank/DDBJ databases">
        <authorList>
            <person name="Neveu A P."/>
        </authorList>
    </citation>
    <scope>NUCLEOTIDE SEQUENCE</scope>
    <source>
        <tissue evidence="6">Whole embryo</tissue>
    </source>
</reference>
<keyword evidence="3" id="KW-0808">Transferase</keyword>
<feature type="compositionally biased region" description="Basic and acidic residues" evidence="5">
    <location>
        <begin position="429"/>
        <end position="444"/>
    </location>
</feature>
<dbReference type="GO" id="GO:1990817">
    <property type="term" value="F:poly(A) RNA polymerase activity"/>
    <property type="evidence" value="ECO:0007669"/>
    <property type="project" value="UniProtKB-EC"/>
</dbReference>
<feature type="compositionally biased region" description="Low complexity" evidence="5">
    <location>
        <begin position="177"/>
        <end position="210"/>
    </location>
</feature>
<feature type="region of interest" description="Disordered" evidence="5">
    <location>
        <begin position="579"/>
        <end position="638"/>
    </location>
</feature>
<feature type="compositionally biased region" description="Polar residues" evidence="5">
    <location>
        <begin position="165"/>
        <end position="176"/>
    </location>
</feature>
<protein>
    <recommendedName>
        <fullName evidence="2">polynucleotide adenylyltransferase</fullName>
        <ecNumber evidence="2">2.7.7.19</ecNumber>
    </recommendedName>
</protein>
<dbReference type="GO" id="GO:0048255">
    <property type="term" value="P:mRNA stabilization"/>
    <property type="evidence" value="ECO:0007669"/>
    <property type="project" value="TreeGrafter"/>
</dbReference>
<feature type="region of interest" description="Disordered" evidence="5">
    <location>
        <begin position="1"/>
        <end position="28"/>
    </location>
</feature>
<evidence type="ECO:0000256" key="5">
    <source>
        <dbReference type="SAM" id="MobiDB-lite"/>
    </source>
</evidence>
<dbReference type="EC" id="2.7.7.19" evidence="2"/>
<proteinExistence type="evidence at transcript level"/>
<evidence type="ECO:0000256" key="1">
    <source>
        <dbReference type="ARBA" id="ARBA00007631"/>
    </source>
</evidence>
<sequence length="728" mass="82314">MAAAEGQDQPPVPTLPQKSTSGDSERPCREKMDYLRRFQLLGYREVTRLGEVMETVVPIHGTGNFPTLQICPSLFVELVRQRLVSIGVRVHNIRLNGSAATHVLSDDVEANYKDLDLIFTIDFPPSDCAISDAEEGRVSPTPRQQAALTPCSEDHSRKRKPRPTSLPTSPRQRNTQTPPTDDSSVVDDSGYTSSGSSVSSAPDSPTSASSFMQSIRERSLRPRTRSLESSTSSTSSRRSVIPLSRHHQHVLEQQYKDRCWQRIKDEVMDILLEFMPEGVSRTRMNSVVLSGAYVQKMVKVTNDSDRWSLISLNNNTGRNLELKFVQNMRRQFEFSVDSFQVVLDTYLAFRKAAQECGDSAGLEMSERFHATVIAESVYGNFSAAIRHLKHRRICTHKPEEIRGGGLLRYCNLRVRDYTPGDCDDQGNDVTREDDKSSSADPKDVERLEQHMCSRFFIDFSDIDCQQRKLISYLDSHFDGEPDLKLEYLVRLRDVVGSRTVCLMQHERALIYDLISVLMRQTMAQTVARMDASFQLPTLQEPCYHGNRQHHAQQPPQMQGYYYDRAPQFMTPVVYPGPPPLQHPVAMSDRSSPMSTYSSRAPSTHGDPCSPSPSPVPQSRPMTPNGANSNFRGQYLEPQPYGDQYQSGPMHPQYQPQYRRCYCCGCCCCCGGHVCEPPYQPQLYYPPTASSYDQQYAQNQTPTMPPIFYSPNTMTCFYQPAAYTNPQQA</sequence>
<gene>
    <name evidence="6" type="primary">Fam46c</name>
</gene>
<name>A0A6F9DD27_9ASCI</name>
<dbReference type="SMART" id="SM01153">
    <property type="entry name" value="DUF1693"/>
    <property type="match status" value="1"/>
</dbReference>
<dbReference type="Pfam" id="PF07984">
    <property type="entry name" value="NTP_transf_7"/>
    <property type="match status" value="2"/>
</dbReference>
<evidence type="ECO:0000256" key="3">
    <source>
        <dbReference type="ARBA" id="ARBA00022679"/>
    </source>
</evidence>
<dbReference type="GO" id="GO:0003723">
    <property type="term" value="F:RNA binding"/>
    <property type="evidence" value="ECO:0007669"/>
    <property type="project" value="TreeGrafter"/>
</dbReference>
<feature type="compositionally biased region" description="Low complexity" evidence="5">
    <location>
        <begin position="227"/>
        <end position="243"/>
    </location>
</feature>
<dbReference type="PANTHER" id="PTHR12974:SF36">
    <property type="entry name" value="POLYNUCLEOTIDE ADENYLYLTRANSFERASE"/>
    <property type="match status" value="1"/>
</dbReference>
<dbReference type="PANTHER" id="PTHR12974">
    <property type="entry name" value="PRION-LIKE- Q/N-RICH -DOMAIN-BEARING PROTEIN PROTEIN 44"/>
    <property type="match status" value="1"/>
</dbReference>
<evidence type="ECO:0000313" key="6">
    <source>
        <dbReference type="EMBL" id="CAB3244495.1"/>
    </source>
</evidence>
<dbReference type="AlphaFoldDB" id="A0A6F9DD27"/>
<comment type="similarity">
    <text evidence="1">Belongs to the TENT family.</text>
</comment>
<evidence type="ECO:0000256" key="2">
    <source>
        <dbReference type="ARBA" id="ARBA00012388"/>
    </source>
</evidence>
<feature type="region of interest" description="Disordered" evidence="5">
    <location>
        <begin position="421"/>
        <end position="444"/>
    </location>
</feature>
<comment type="catalytic activity">
    <reaction evidence="4">
        <text>RNA(n) + ATP = RNA(n)-3'-adenine ribonucleotide + diphosphate</text>
        <dbReference type="Rhea" id="RHEA:11332"/>
        <dbReference type="Rhea" id="RHEA-COMP:14527"/>
        <dbReference type="Rhea" id="RHEA-COMP:17347"/>
        <dbReference type="ChEBI" id="CHEBI:30616"/>
        <dbReference type="ChEBI" id="CHEBI:33019"/>
        <dbReference type="ChEBI" id="CHEBI:140395"/>
        <dbReference type="ChEBI" id="CHEBI:173115"/>
        <dbReference type="EC" id="2.7.7.19"/>
    </reaction>
    <physiologicalReaction direction="left-to-right" evidence="4">
        <dbReference type="Rhea" id="RHEA:11333"/>
    </physiologicalReaction>
</comment>